<protein>
    <submittedName>
        <fullName evidence="2">HNH endonuclease</fullName>
    </submittedName>
</protein>
<evidence type="ECO:0000313" key="2">
    <source>
        <dbReference type="EMBL" id="SDY65551.1"/>
    </source>
</evidence>
<keyword evidence="3" id="KW-1185">Reference proteome</keyword>
<sequence>MNKTDRLLRPENLDFLRACFDTTEIDKGRIYWKERPRNHFQSALAQINFNRRYPGTLVGKKPCLKMPHIILGVTHPDLGPVRIMLHRLIWLLKYEEVPPKLIDHINRIPFDNRPVNLRAATHSENMENRMQSKDCSSYGSYEKTEDGNYSVSFFSSEGGAAFNFRFPTELLAVTSLNFLSFLFDNRYHVSNHRANA</sequence>
<keyword evidence="2" id="KW-0378">Hydrolase</keyword>
<dbReference type="STRING" id="321339.SAMN05444340_113100"/>
<dbReference type="SUPFAM" id="SSF54060">
    <property type="entry name" value="His-Me finger endonucleases"/>
    <property type="match status" value="1"/>
</dbReference>
<dbReference type="AlphaFoldDB" id="A0A1H3LMB3"/>
<evidence type="ECO:0000313" key="3">
    <source>
        <dbReference type="Proteomes" id="UP000199286"/>
    </source>
</evidence>
<evidence type="ECO:0000259" key="1">
    <source>
        <dbReference type="Pfam" id="PF13392"/>
    </source>
</evidence>
<dbReference type="EMBL" id="FNPF01000013">
    <property type="protein sequence ID" value="SDY65551.1"/>
    <property type="molecule type" value="Genomic_DNA"/>
</dbReference>
<dbReference type="Proteomes" id="UP000199286">
    <property type="component" value="Unassembled WGS sequence"/>
</dbReference>
<gene>
    <name evidence="2" type="ORF">SAMN05444340_113100</name>
</gene>
<dbReference type="RefSeq" id="WP_218141127.1">
    <property type="nucleotide sequence ID" value="NZ_FNPF01000013.1"/>
</dbReference>
<dbReference type="Pfam" id="PF13392">
    <property type="entry name" value="HNH_3"/>
    <property type="match status" value="1"/>
</dbReference>
<dbReference type="InterPro" id="IPR044925">
    <property type="entry name" value="His-Me_finger_sf"/>
</dbReference>
<proteinExistence type="predicted"/>
<name>A0A1H3LMB3_9RHOB</name>
<keyword evidence="2" id="KW-0540">Nuclease</keyword>
<reference evidence="2 3" key="1">
    <citation type="submission" date="2016-10" db="EMBL/GenBank/DDBJ databases">
        <authorList>
            <person name="de Groot N.N."/>
        </authorList>
    </citation>
    <scope>NUCLEOTIDE SEQUENCE [LARGE SCALE GENOMIC DNA]</scope>
    <source>
        <strain evidence="2 3">DSM 26880</strain>
    </source>
</reference>
<keyword evidence="2" id="KW-0255">Endonuclease</keyword>
<dbReference type="InterPro" id="IPR003615">
    <property type="entry name" value="HNH_nuc"/>
</dbReference>
<dbReference type="Gene3D" id="3.90.75.20">
    <property type="match status" value="1"/>
</dbReference>
<organism evidence="2 3">
    <name type="scientific">Citreimonas salinaria</name>
    <dbReference type="NCBI Taxonomy" id="321339"/>
    <lineage>
        <taxon>Bacteria</taxon>
        <taxon>Pseudomonadati</taxon>
        <taxon>Pseudomonadota</taxon>
        <taxon>Alphaproteobacteria</taxon>
        <taxon>Rhodobacterales</taxon>
        <taxon>Roseobacteraceae</taxon>
        <taxon>Citreimonas</taxon>
    </lineage>
</organism>
<feature type="domain" description="HNH nuclease" evidence="1">
    <location>
        <begin position="85"/>
        <end position="126"/>
    </location>
</feature>
<accession>A0A1H3LMB3</accession>
<dbReference type="GO" id="GO:0004519">
    <property type="term" value="F:endonuclease activity"/>
    <property type="evidence" value="ECO:0007669"/>
    <property type="project" value="UniProtKB-KW"/>
</dbReference>